<keyword evidence="1" id="KW-0812">Transmembrane</keyword>
<protein>
    <submittedName>
        <fullName evidence="2">Uncharacterized protein</fullName>
    </submittedName>
</protein>
<evidence type="ECO:0000313" key="2">
    <source>
        <dbReference type="EMBL" id="KKU32255.1"/>
    </source>
</evidence>
<accession>A0A0G1SFZ7</accession>
<evidence type="ECO:0000256" key="1">
    <source>
        <dbReference type="SAM" id="Phobius"/>
    </source>
</evidence>
<name>A0A0G1SFZ7_9BACT</name>
<feature type="transmembrane region" description="Helical" evidence="1">
    <location>
        <begin position="20"/>
        <end position="40"/>
    </location>
</feature>
<comment type="caution">
    <text evidence="2">The sequence shown here is derived from an EMBL/GenBank/DDBJ whole genome shotgun (WGS) entry which is preliminary data.</text>
</comment>
<organism evidence="2 3">
    <name type="scientific">Candidatus Azambacteria bacterium GW2011_GWB1_46_27</name>
    <dbReference type="NCBI Taxonomy" id="1618617"/>
    <lineage>
        <taxon>Bacteria</taxon>
        <taxon>Candidatus Azamiibacteriota</taxon>
    </lineage>
</organism>
<dbReference type="AlphaFoldDB" id="A0A0G1SFZ7"/>
<keyword evidence="1" id="KW-1133">Transmembrane helix</keyword>
<dbReference type="EMBL" id="LCMJ01000060">
    <property type="protein sequence ID" value="KKU32255.1"/>
    <property type="molecule type" value="Genomic_DNA"/>
</dbReference>
<proteinExistence type="predicted"/>
<gene>
    <name evidence="2" type="ORF">UX48_C0060G0003</name>
</gene>
<feature type="transmembrane region" description="Helical" evidence="1">
    <location>
        <begin position="46"/>
        <end position="64"/>
    </location>
</feature>
<evidence type="ECO:0000313" key="3">
    <source>
        <dbReference type="Proteomes" id="UP000034067"/>
    </source>
</evidence>
<keyword evidence="1" id="KW-0472">Membrane</keyword>
<sequence>MNGKFQSLNSSFFLEKAVVILLYAALFTPLAVTSVFYFPFIFSKTIFFRTIVELAFFFYILLIFAKPEYRPRLSKVAIAAAVYLGVVSLSSFKQRLRP</sequence>
<reference evidence="2 3" key="1">
    <citation type="journal article" date="2015" name="Nature">
        <title>rRNA introns, odd ribosomes, and small enigmatic genomes across a large radiation of phyla.</title>
        <authorList>
            <person name="Brown C.T."/>
            <person name="Hug L.A."/>
            <person name="Thomas B.C."/>
            <person name="Sharon I."/>
            <person name="Castelle C.J."/>
            <person name="Singh A."/>
            <person name="Wilkins M.J."/>
            <person name="Williams K.H."/>
            <person name="Banfield J.F."/>
        </authorList>
    </citation>
    <scope>NUCLEOTIDE SEQUENCE [LARGE SCALE GENOMIC DNA]</scope>
</reference>
<dbReference type="Proteomes" id="UP000034067">
    <property type="component" value="Unassembled WGS sequence"/>
</dbReference>